<evidence type="ECO:0000256" key="2">
    <source>
        <dbReference type="ARBA" id="ARBA00022475"/>
    </source>
</evidence>
<protein>
    <submittedName>
        <fullName evidence="8">YihY/virulence factor BrkB family protein</fullName>
    </submittedName>
</protein>
<dbReference type="Proteomes" id="UP000245765">
    <property type="component" value="Unassembled WGS sequence"/>
</dbReference>
<keyword evidence="4 7" id="KW-1133">Transmembrane helix</keyword>
<evidence type="ECO:0000256" key="1">
    <source>
        <dbReference type="ARBA" id="ARBA00004651"/>
    </source>
</evidence>
<reference evidence="9" key="1">
    <citation type="submission" date="2018-05" db="EMBL/GenBank/DDBJ databases">
        <authorList>
            <person name="Du Z."/>
            <person name="Wang X."/>
        </authorList>
    </citation>
    <scope>NUCLEOTIDE SEQUENCE [LARGE SCALE GENOMIC DNA]</scope>
    <source>
        <strain evidence="9">CQN31</strain>
    </source>
</reference>
<comment type="caution">
    <text evidence="8">The sequence shown here is derived from an EMBL/GenBank/DDBJ whole genome shotgun (WGS) entry which is preliminary data.</text>
</comment>
<feature type="transmembrane region" description="Helical" evidence="7">
    <location>
        <begin position="240"/>
        <end position="260"/>
    </location>
</feature>
<evidence type="ECO:0000256" key="3">
    <source>
        <dbReference type="ARBA" id="ARBA00022692"/>
    </source>
</evidence>
<dbReference type="PANTHER" id="PTHR30213:SF0">
    <property type="entry name" value="UPF0761 MEMBRANE PROTEIN YIHY"/>
    <property type="match status" value="1"/>
</dbReference>
<gene>
    <name evidence="8" type="ORF">DFH01_24260</name>
</gene>
<evidence type="ECO:0000256" key="7">
    <source>
        <dbReference type="SAM" id="Phobius"/>
    </source>
</evidence>
<sequence length="364" mass="38635">MPRTPRPSTPWAILAGAFVGWLVAGGERQPAAAGVPAVANRRNRRMQRAGGDAGSGRDAAAPQDIPSRGWWAILKRTVREAGNDRLMTEAAGITFYTLLALFPAIAALVSLYGLVADPETVAQHIDALAGVVPGGGMQIIQEQVNRVTSQPQGTLGFGVAAGLLISLWSANAATKAVVDSLNVVYEEEEKRGFLTRTAVTLALTLGALLFAILAMAAVLVLPAVLTFVGLGGTAEWILRIGRWPLLAVAVALLLAILYRFGPSRETPRWQWVSWGSGVAAVLWLLVSIAFSWYVANFGSYNETYGSLGAVIGFMTWIWISAMVVLFGGELNAEMEHQTARDTTTGPPRPLGARGAEMADRVASG</sequence>
<dbReference type="GO" id="GO:0005886">
    <property type="term" value="C:plasma membrane"/>
    <property type="evidence" value="ECO:0007669"/>
    <property type="project" value="UniProtKB-SubCell"/>
</dbReference>
<feature type="region of interest" description="Disordered" evidence="6">
    <location>
        <begin position="336"/>
        <end position="364"/>
    </location>
</feature>
<keyword evidence="5 7" id="KW-0472">Membrane</keyword>
<comment type="subcellular location">
    <subcellularLocation>
        <location evidence="1">Cell membrane</location>
        <topology evidence="1">Multi-pass membrane protein</topology>
    </subcellularLocation>
</comment>
<dbReference type="EMBL" id="QGNA01000006">
    <property type="protein sequence ID" value="PWS34646.1"/>
    <property type="molecule type" value="Genomic_DNA"/>
</dbReference>
<dbReference type="PANTHER" id="PTHR30213">
    <property type="entry name" value="INNER MEMBRANE PROTEIN YHJD"/>
    <property type="match status" value="1"/>
</dbReference>
<accession>A0A317FAM8</accession>
<proteinExistence type="predicted"/>
<feature type="transmembrane region" description="Helical" evidence="7">
    <location>
        <begin position="199"/>
        <end position="228"/>
    </location>
</feature>
<dbReference type="OrthoDB" id="9781030at2"/>
<evidence type="ECO:0000256" key="5">
    <source>
        <dbReference type="ARBA" id="ARBA00023136"/>
    </source>
</evidence>
<dbReference type="InterPro" id="IPR017039">
    <property type="entry name" value="Virul_fac_BrkB"/>
</dbReference>
<dbReference type="Pfam" id="PF03631">
    <property type="entry name" value="Virul_fac_BrkB"/>
    <property type="match status" value="1"/>
</dbReference>
<evidence type="ECO:0000256" key="6">
    <source>
        <dbReference type="SAM" id="MobiDB-lite"/>
    </source>
</evidence>
<feature type="transmembrane region" description="Helical" evidence="7">
    <location>
        <begin position="93"/>
        <end position="115"/>
    </location>
</feature>
<keyword evidence="9" id="KW-1185">Reference proteome</keyword>
<dbReference type="NCBIfam" id="TIGR00765">
    <property type="entry name" value="yihY_not_rbn"/>
    <property type="match status" value="1"/>
</dbReference>
<keyword evidence="3 7" id="KW-0812">Transmembrane</keyword>
<evidence type="ECO:0000256" key="4">
    <source>
        <dbReference type="ARBA" id="ARBA00022989"/>
    </source>
</evidence>
<evidence type="ECO:0000313" key="9">
    <source>
        <dbReference type="Proteomes" id="UP000245765"/>
    </source>
</evidence>
<feature type="transmembrane region" description="Helical" evidence="7">
    <location>
        <begin position="272"/>
        <end position="295"/>
    </location>
</feature>
<name>A0A317FAM8_9PROT</name>
<feature type="transmembrane region" description="Helical" evidence="7">
    <location>
        <begin position="307"/>
        <end position="327"/>
    </location>
</feature>
<keyword evidence="2" id="KW-1003">Cell membrane</keyword>
<evidence type="ECO:0000313" key="8">
    <source>
        <dbReference type="EMBL" id="PWS34646.1"/>
    </source>
</evidence>
<organism evidence="8 9">
    <name type="scientific">Falsiroseomonas bella</name>
    <dbReference type="NCBI Taxonomy" id="2184016"/>
    <lineage>
        <taxon>Bacteria</taxon>
        <taxon>Pseudomonadati</taxon>
        <taxon>Pseudomonadota</taxon>
        <taxon>Alphaproteobacteria</taxon>
        <taxon>Acetobacterales</taxon>
        <taxon>Roseomonadaceae</taxon>
        <taxon>Falsiroseomonas</taxon>
    </lineage>
</organism>
<dbReference type="AlphaFoldDB" id="A0A317FAM8"/>